<evidence type="ECO:0000256" key="8">
    <source>
        <dbReference type="SAM" id="MobiDB-lite"/>
    </source>
</evidence>
<organism evidence="10 11">
    <name type="scientific">Francisella frigiditurris</name>
    <dbReference type="NCBI Taxonomy" id="1542390"/>
    <lineage>
        <taxon>Bacteria</taxon>
        <taxon>Pseudomonadati</taxon>
        <taxon>Pseudomonadota</taxon>
        <taxon>Gammaproteobacteria</taxon>
        <taxon>Thiotrichales</taxon>
        <taxon>Francisellaceae</taxon>
        <taxon>Francisella</taxon>
    </lineage>
</organism>
<comment type="catalytic activity">
    <reaction evidence="7">
        <text>a (3S)-3-hydroxyacyl-CoA + NAD(+) = a 3-oxoacyl-CoA + NADH + H(+)</text>
        <dbReference type="Rhea" id="RHEA:22432"/>
        <dbReference type="ChEBI" id="CHEBI:15378"/>
        <dbReference type="ChEBI" id="CHEBI:57318"/>
        <dbReference type="ChEBI" id="CHEBI:57540"/>
        <dbReference type="ChEBI" id="CHEBI:57945"/>
        <dbReference type="ChEBI" id="CHEBI:90726"/>
        <dbReference type="EC" id="1.1.1.35"/>
    </reaction>
</comment>
<dbReference type="KEGG" id="frc:KX01_1772"/>
<evidence type="ECO:0000256" key="6">
    <source>
        <dbReference type="ARBA" id="ARBA00023098"/>
    </source>
</evidence>
<dbReference type="OrthoDB" id="5389341at2"/>
<dbReference type="STRING" id="1542390.KX01_1772"/>
<dbReference type="GO" id="GO:0006635">
    <property type="term" value="P:fatty acid beta-oxidation"/>
    <property type="evidence" value="ECO:0007669"/>
    <property type="project" value="UniProtKB-UniPathway"/>
</dbReference>
<dbReference type="SUPFAM" id="SSF47027">
    <property type="entry name" value="Acyl-CoA binding protein"/>
    <property type="match status" value="1"/>
</dbReference>
<dbReference type="Gene3D" id="1.20.80.10">
    <property type="match status" value="1"/>
</dbReference>
<dbReference type="InterPro" id="IPR000582">
    <property type="entry name" value="Acyl-CoA-binding_protein"/>
</dbReference>
<dbReference type="Pfam" id="PF02737">
    <property type="entry name" value="3HCDH_N"/>
    <property type="match status" value="1"/>
</dbReference>
<evidence type="ECO:0000256" key="7">
    <source>
        <dbReference type="ARBA" id="ARBA00049556"/>
    </source>
</evidence>
<dbReference type="PROSITE" id="PS51228">
    <property type="entry name" value="ACB_2"/>
    <property type="match status" value="1"/>
</dbReference>
<dbReference type="GO" id="GO:0003857">
    <property type="term" value="F:(3S)-3-hydroxyacyl-CoA dehydrogenase (NAD+) activity"/>
    <property type="evidence" value="ECO:0007669"/>
    <property type="project" value="UniProtKB-EC"/>
</dbReference>
<keyword evidence="5" id="KW-0520">NAD</keyword>
<dbReference type="Pfam" id="PF00887">
    <property type="entry name" value="ACBP"/>
    <property type="match status" value="1"/>
</dbReference>
<dbReference type="AlphaFoldDB" id="A0A1J0KS73"/>
<evidence type="ECO:0000256" key="1">
    <source>
        <dbReference type="ARBA" id="ARBA00005005"/>
    </source>
</evidence>
<dbReference type="InterPro" id="IPR014352">
    <property type="entry name" value="FERM/acyl-CoA-bd_prot_sf"/>
</dbReference>
<dbReference type="Gene3D" id="1.10.1040.50">
    <property type="match status" value="1"/>
</dbReference>
<dbReference type="PANTHER" id="PTHR48075">
    <property type="entry name" value="3-HYDROXYACYL-COA DEHYDROGENASE FAMILY PROTEIN"/>
    <property type="match status" value="1"/>
</dbReference>
<evidence type="ECO:0000256" key="4">
    <source>
        <dbReference type="ARBA" id="ARBA00023002"/>
    </source>
</evidence>
<dbReference type="InterPro" id="IPR006176">
    <property type="entry name" value="3-OHacyl-CoA_DH_NAD-bd"/>
</dbReference>
<evidence type="ECO:0000256" key="3">
    <source>
        <dbReference type="ARBA" id="ARBA00022963"/>
    </source>
</evidence>
<proteinExistence type="predicted"/>
<dbReference type="InterPro" id="IPR029045">
    <property type="entry name" value="ClpP/crotonase-like_dom_sf"/>
</dbReference>
<dbReference type="CDD" id="cd06558">
    <property type="entry name" value="crotonase-like"/>
    <property type="match status" value="1"/>
</dbReference>
<dbReference type="SUPFAM" id="SSF52096">
    <property type="entry name" value="ClpP/crotonase"/>
    <property type="match status" value="1"/>
</dbReference>
<dbReference type="GO" id="GO:0070403">
    <property type="term" value="F:NAD+ binding"/>
    <property type="evidence" value="ECO:0007669"/>
    <property type="project" value="InterPro"/>
</dbReference>
<dbReference type="Pfam" id="PF00378">
    <property type="entry name" value="ECH_1"/>
    <property type="match status" value="1"/>
</dbReference>
<dbReference type="InterPro" id="IPR035984">
    <property type="entry name" value="Acyl-CoA-binding_sf"/>
</dbReference>
<evidence type="ECO:0000313" key="11">
    <source>
        <dbReference type="Proteomes" id="UP000182521"/>
    </source>
</evidence>
<comment type="pathway">
    <text evidence="1">Lipid metabolism; fatty acid beta-oxidation.</text>
</comment>
<dbReference type="Gene3D" id="3.90.226.10">
    <property type="entry name" value="2-enoyl-CoA Hydratase, Chain A, domain 1"/>
    <property type="match status" value="1"/>
</dbReference>
<keyword evidence="11" id="KW-1185">Reference proteome</keyword>
<dbReference type="RefSeq" id="WP_071664625.1">
    <property type="nucleotide sequence ID" value="NZ_CP009654.1"/>
</dbReference>
<evidence type="ECO:0000256" key="2">
    <source>
        <dbReference type="ARBA" id="ARBA00022832"/>
    </source>
</evidence>
<keyword evidence="2" id="KW-0276">Fatty acid metabolism</keyword>
<feature type="region of interest" description="Disordered" evidence="8">
    <location>
        <begin position="88"/>
        <end position="114"/>
    </location>
</feature>
<dbReference type="Proteomes" id="UP000182521">
    <property type="component" value="Chromosome"/>
</dbReference>
<protein>
    <submittedName>
        <fullName evidence="10">Enoyl-CoA hydratase/isomerase family protein</fullName>
    </submittedName>
</protein>
<evidence type="ECO:0000256" key="5">
    <source>
        <dbReference type="ARBA" id="ARBA00023027"/>
    </source>
</evidence>
<keyword evidence="3" id="KW-0442">Lipid degradation</keyword>
<evidence type="ECO:0000313" key="10">
    <source>
        <dbReference type="EMBL" id="APC96621.1"/>
    </source>
</evidence>
<dbReference type="UniPathway" id="UPA00659"/>
<sequence>MSKLEQKFNEMLEAVRDATIDFKPDNSQKLKLYAFYKQVMEGDVQGKCPSVLKMVERAKWMAWDAIKGMSKEDAMRGYLRVFGPEYLPEDDSSSKEESSSSSNTLKHSTKEVTKNSKRKAIDKVAVLGAGVMGSQIAAHFANARFPVILFDLKSEDKSSNAIAEGALEKLKKLKPAPFGSKDSINYITPANYDDHLELLKDCDLIVEAVAERLDIKKSLYTKIANYIDPNTILTTNTSGLSIKTLADYLPENLQSQFCGAHFFNPPRYMPLVELIPHTNTKTEILDKLETFLTAKLGKSIIRTKDTPNFIANRLGVFSMLITCYYTEDMGIPLEIVDGLTGKKLGRAKSATYRTADVVGLDVLSHVVDTMKTNLKDGWEHVYQLPQWIDDLIKEGSLGQKTKKGLYIKEKDGIKVLDLKTNKYRPSEKKADKEVLEILSEKDWGKKLEALRNSENQQARFLWVCFREMFHYAAVLVGDISNFPRDMDMAIRWGFGWKEGIFEIWQQAGWHKVASWLKEEIASGKTLSKQPLPEWVYTLENGVYADNKQFSYSDKKLVSRESLPVYKRQLFPEMVIGEHNNITTETLFENDGVRLWQVDEYKGIGILSFKSKMCSIGDDVLDGISQAIDIAEEKCQAMVIWQEQDVFSVGANLEEFGIKFTMNGKTAIEEVIRKGHQIITQKLRYSKIPTVAAVKGFAFGGGCETILHCDAAVAAYESYIGLVEAGVGIIPGWGGSKEMAKRASEAQDPWKDFEKRYKNLAMAQVATSAYEAKEMGFLRESDIIVMNTKEILAVALKKAQLMAFSEYQPPLKQKIKVFGETGIATVKALLINMKEGNQISDHDYNIASNLVDAMCGGEIEKDTMVSEDWLLEKELENFIELASSEKSAARMQYMLETGKPLRN</sequence>
<gene>
    <name evidence="10" type="ORF">KX01_1772</name>
</gene>
<dbReference type="Gene3D" id="3.40.50.720">
    <property type="entry name" value="NAD(P)-binding Rossmann-like Domain"/>
    <property type="match status" value="1"/>
</dbReference>
<name>A0A1J0KS73_9GAMM</name>
<dbReference type="PANTHER" id="PTHR48075:SF7">
    <property type="entry name" value="3-HYDROXYACYL-COA DEHYDROGENASE-RELATED"/>
    <property type="match status" value="1"/>
</dbReference>
<keyword evidence="4" id="KW-0560">Oxidoreductase</keyword>
<feature type="domain" description="ACB" evidence="9">
    <location>
        <begin position="4"/>
        <end position="91"/>
    </location>
</feature>
<reference evidence="11" key="1">
    <citation type="submission" date="2014-10" db="EMBL/GenBank/DDBJ databases">
        <authorList>
            <person name="Kuske C.R."/>
            <person name="Challacombe J.F."/>
            <person name="Daligault H.E."/>
            <person name="Davenport K.W."/>
            <person name="Johnson S.L."/>
            <person name="Siddaramappa S."/>
            <person name="Petersen J.M."/>
        </authorList>
    </citation>
    <scope>NUCLEOTIDE SEQUENCE [LARGE SCALE GENOMIC DNA]</scope>
    <source>
        <strain evidence="11">CA97-1460</strain>
    </source>
</reference>
<keyword evidence="10" id="KW-0413">Isomerase</keyword>
<dbReference type="SUPFAM" id="SSF51735">
    <property type="entry name" value="NAD(P)-binding Rossmann-fold domains"/>
    <property type="match status" value="1"/>
</dbReference>
<accession>A0A1J0KS73</accession>
<dbReference type="InterPro" id="IPR036291">
    <property type="entry name" value="NAD(P)-bd_dom_sf"/>
</dbReference>
<dbReference type="InterPro" id="IPR006108">
    <property type="entry name" value="3HC_DH_C"/>
</dbReference>
<dbReference type="GO" id="GO:0016853">
    <property type="term" value="F:isomerase activity"/>
    <property type="evidence" value="ECO:0007669"/>
    <property type="project" value="UniProtKB-KW"/>
</dbReference>
<dbReference type="InterPro" id="IPR008927">
    <property type="entry name" value="6-PGluconate_DH-like_C_sf"/>
</dbReference>
<evidence type="ECO:0000259" key="9">
    <source>
        <dbReference type="PROSITE" id="PS51228"/>
    </source>
</evidence>
<keyword evidence="6" id="KW-0443">Lipid metabolism</keyword>
<dbReference type="GO" id="GO:0000062">
    <property type="term" value="F:fatty-acyl-CoA binding"/>
    <property type="evidence" value="ECO:0007669"/>
    <property type="project" value="InterPro"/>
</dbReference>
<dbReference type="Pfam" id="PF00725">
    <property type="entry name" value="3HCDH"/>
    <property type="match status" value="1"/>
</dbReference>
<dbReference type="PRINTS" id="PR00689">
    <property type="entry name" value="ACOABINDINGP"/>
</dbReference>
<dbReference type="EMBL" id="CP009654">
    <property type="protein sequence ID" value="APC96621.1"/>
    <property type="molecule type" value="Genomic_DNA"/>
</dbReference>
<dbReference type="SUPFAM" id="SSF48179">
    <property type="entry name" value="6-phosphogluconate dehydrogenase C-terminal domain-like"/>
    <property type="match status" value="2"/>
</dbReference>
<dbReference type="InterPro" id="IPR001753">
    <property type="entry name" value="Enoyl-CoA_hydra/iso"/>
</dbReference>